<dbReference type="PANTHER" id="PTHR22952:SF385">
    <property type="entry name" value="ABSCISIC ACID-INSENSITIVE 5-LIKE PROTEIN 2"/>
    <property type="match status" value="1"/>
</dbReference>
<dbReference type="FunFam" id="1.20.5.170:FF:000036">
    <property type="entry name" value="ABSCISIC ACID-INSENSITIVE 5-like protein 2"/>
    <property type="match status" value="1"/>
</dbReference>
<dbReference type="Gramene" id="Kaladp0039s0482.1.v1.1">
    <property type="protein sequence ID" value="Kaladp0039s0482.1.v1.1"/>
    <property type="gene ID" value="Kaladp0039s0482.v1.1"/>
</dbReference>
<organism evidence="6 7">
    <name type="scientific">Kalanchoe fedtschenkoi</name>
    <name type="common">Lavender scallops</name>
    <name type="synonym">South American air plant</name>
    <dbReference type="NCBI Taxonomy" id="63787"/>
    <lineage>
        <taxon>Eukaryota</taxon>
        <taxon>Viridiplantae</taxon>
        <taxon>Streptophyta</taxon>
        <taxon>Embryophyta</taxon>
        <taxon>Tracheophyta</taxon>
        <taxon>Spermatophyta</taxon>
        <taxon>Magnoliopsida</taxon>
        <taxon>eudicotyledons</taxon>
        <taxon>Gunneridae</taxon>
        <taxon>Pentapetalae</taxon>
        <taxon>Saxifragales</taxon>
        <taxon>Crassulaceae</taxon>
        <taxon>Kalanchoe</taxon>
    </lineage>
</organism>
<evidence type="ECO:0000259" key="5">
    <source>
        <dbReference type="PROSITE" id="PS50217"/>
    </source>
</evidence>
<protein>
    <recommendedName>
        <fullName evidence="5">BZIP domain-containing protein</fullName>
    </recommendedName>
</protein>
<feature type="coiled-coil region" evidence="4">
    <location>
        <begin position="262"/>
        <end position="296"/>
    </location>
</feature>
<dbReference type="PROSITE" id="PS00036">
    <property type="entry name" value="BZIP_BASIC"/>
    <property type="match status" value="1"/>
</dbReference>
<comment type="subcellular location">
    <subcellularLocation>
        <location evidence="1">Nucleus</location>
    </subcellularLocation>
</comment>
<keyword evidence="2" id="KW-0238">DNA-binding</keyword>
<dbReference type="InterPro" id="IPR046347">
    <property type="entry name" value="bZIP_sf"/>
</dbReference>
<dbReference type="CDD" id="cd14707">
    <property type="entry name" value="bZIP_plant_BZIP46"/>
    <property type="match status" value="1"/>
</dbReference>
<evidence type="ECO:0000256" key="2">
    <source>
        <dbReference type="ARBA" id="ARBA00023125"/>
    </source>
</evidence>
<feature type="domain" description="BZIP" evidence="5">
    <location>
        <begin position="244"/>
        <end position="289"/>
    </location>
</feature>
<sequence>MGSQDNGVEEPTPAQDGSIFNLTLDEVQSQLDSLGKPLSSMNLDELMRTVCAAESSKGLGTANVAAQGQTNTDSNSQMQGGVTLSRDLGAKTVDEVWRDIQQGRSETNCEDKTVSGRQPTLGELTLEDFLAKAGIVAETPTIKGNGRNAGDDSHNSLPQPSQWMEVQQPMIQQPIAQPPMLQCGNMVPVFLPGHHHAHQSLPMAMAYPHTQTSLSSPHSAGTMSDTSSVVRKRVATADIGDKSAERRHKRMIKNRESAARSRARKQAYTQQLEERLAELEEENAKLKGEEVMVASQLPSPLGFVFNSLPFIVIESYQNMIFLTAYK</sequence>
<keyword evidence="7" id="KW-1185">Reference proteome</keyword>
<dbReference type="PANTHER" id="PTHR22952">
    <property type="entry name" value="CAMP-RESPONSE ELEMENT BINDING PROTEIN-RELATED"/>
    <property type="match status" value="1"/>
</dbReference>
<dbReference type="InterPro" id="IPR043452">
    <property type="entry name" value="BZIP46-like"/>
</dbReference>
<dbReference type="PROSITE" id="PS50217">
    <property type="entry name" value="BZIP"/>
    <property type="match status" value="1"/>
</dbReference>
<dbReference type="GO" id="GO:0005634">
    <property type="term" value="C:nucleus"/>
    <property type="evidence" value="ECO:0007669"/>
    <property type="project" value="UniProtKB-SubCell"/>
</dbReference>
<dbReference type="SMART" id="SM00338">
    <property type="entry name" value="BRLZ"/>
    <property type="match status" value="1"/>
</dbReference>
<dbReference type="EnsemblPlants" id="Kaladp0039s0482.1.v1.1">
    <property type="protein sequence ID" value="Kaladp0039s0482.1.v1.1"/>
    <property type="gene ID" value="Kaladp0039s0482.v1.1"/>
</dbReference>
<dbReference type="InterPro" id="IPR004827">
    <property type="entry name" value="bZIP"/>
</dbReference>
<reference evidence="6" key="1">
    <citation type="submission" date="2021-01" db="UniProtKB">
        <authorList>
            <consortium name="EnsemblPlants"/>
        </authorList>
    </citation>
    <scope>IDENTIFICATION</scope>
</reference>
<dbReference type="GO" id="GO:0003700">
    <property type="term" value="F:DNA-binding transcription factor activity"/>
    <property type="evidence" value="ECO:0007669"/>
    <property type="project" value="InterPro"/>
</dbReference>
<dbReference type="GO" id="GO:0045893">
    <property type="term" value="P:positive regulation of DNA-templated transcription"/>
    <property type="evidence" value="ECO:0007669"/>
    <property type="project" value="InterPro"/>
</dbReference>
<dbReference type="SUPFAM" id="SSF57959">
    <property type="entry name" value="Leucine zipper domain"/>
    <property type="match status" value="1"/>
</dbReference>
<dbReference type="Proteomes" id="UP000594263">
    <property type="component" value="Unplaced"/>
</dbReference>
<evidence type="ECO:0000256" key="1">
    <source>
        <dbReference type="ARBA" id="ARBA00004123"/>
    </source>
</evidence>
<name>A0A7N0TL19_KALFE</name>
<dbReference type="GO" id="GO:0003677">
    <property type="term" value="F:DNA binding"/>
    <property type="evidence" value="ECO:0007669"/>
    <property type="project" value="UniProtKB-KW"/>
</dbReference>
<evidence type="ECO:0000256" key="3">
    <source>
        <dbReference type="ARBA" id="ARBA00023242"/>
    </source>
</evidence>
<proteinExistence type="predicted"/>
<keyword evidence="4" id="KW-0175">Coiled coil</keyword>
<accession>A0A7N0TL19</accession>
<dbReference type="OMA" id="RSETNCE"/>
<evidence type="ECO:0000256" key="4">
    <source>
        <dbReference type="SAM" id="Coils"/>
    </source>
</evidence>
<dbReference type="Gene3D" id="1.20.5.170">
    <property type="match status" value="1"/>
</dbReference>
<evidence type="ECO:0000313" key="6">
    <source>
        <dbReference type="EnsemblPlants" id="Kaladp0039s0482.1.v1.1"/>
    </source>
</evidence>
<dbReference type="Pfam" id="PF00170">
    <property type="entry name" value="bZIP_1"/>
    <property type="match status" value="1"/>
</dbReference>
<dbReference type="AlphaFoldDB" id="A0A7N0TL19"/>
<keyword evidence="3" id="KW-0539">Nucleus</keyword>
<evidence type="ECO:0000313" key="7">
    <source>
        <dbReference type="Proteomes" id="UP000594263"/>
    </source>
</evidence>